<reference evidence="4" key="1">
    <citation type="submission" date="2005-12" db="EMBL/GenBank/DDBJ databases">
        <title>Complete sequence of Moorella thermoacetica ATCC 39073.</title>
        <authorList>
            <consortium name="US DOE Joint Genome Institute"/>
            <person name="Copeland A."/>
            <person name="Lucas S."/>
            <person name="Lapidus A."/>
            <person name="Barry K."/>
            <person name="Detter J.C."/>
            <person name="Glavina T."/>
            <person name="Hammon N."/>
            <person name="Israni S."/>
            <person name="Pitluck S."/>
            <person name="Chertkov O."/>
            <person name="Saunders E.H."/>
            <person name="Brettin T."/>
            <person name="Bruce D."/>
            <person name="Han C."/>
            <person name="Tapia R."/>
            <person name="Gilna P."/>
            <person name="Schmutz J."/>
            <person name="Larimer F."/>
            <person name="Land M."/>
            <person name="Kyrpides N."/>
            <person name="Anderson I."/>
            <person name="Richardson P."/>
            <person name="Ragsdale S."/>
        </authorList>
    </citation>
    <scope>NUCLEOTIDE SEQUENCE</scope>
    <source>
        <strain evidence="4">ATCC 39073</strain>
    </source>
</reference>
<sequence length="207" mass="23797">MHPYAVNSRERLYVPCYLAFISMISAYLLPYVLSLIGISAPWWLDVPSVFGFYGIYLALFDRYLWRWPLLRKIGVVQVPVFEGHWEGYLCSSFDGYGQRHRVTVTIYQRWTEISISLKSPTSSSRSLIASITLYPAQGPVLVYEYENRPKANAQPTMHIHYGTACLNLLCGGTRLLGEYYTGRDRQNYGTMELEKCMSPATLKFNSF</sequence>
<name>Q2RKS5_MOOTA</name>
<protein>
    <submittedName>
        <fullName evidence="4">Uncharacterized protein</fullName>
    </submittedName>
</protein>
<dbReference type="Pfam" id="PF18153">
    <property type="entry name" value="Cap15_CD_rec"/>
    <property type="match status" value="1"/>
</dbReference>
<feature type="domain" description="CD-NTase-associated protein 15" evidence="2">
    <location>
        <begin position="77"/>
        <end position="195"/>
    </location>
</feature>
<organism evidence="4">
    <name type="scientific">Moorella thermoacetica (strain ATCC 39073 / JCM 9320)</name>
    <dbReference type="NCBI Taxonomy" id="264732"/>
    <lineage>
        <taxon>Bacteria</taxon>
        <taxon>Bacillati</taxon>
        <taxon>Bacillota</taxon>
        <taxon>Clostridia</taxon>
        <taxon>Neomoorellales</taxon>
        <taxon>Neomoorellaceae</taxon>
        <taxon>Neomoorella</taxon>
    </lineage>
</organism>
<dbReference type="EnsemblBacteria" id="ABC18964">
    <property type="protein sequence ID" value="ABC18964"/>
    <property type="gene ID" value="Moth_0636"/>
</dbReference>
<dbReference type="OrthoDB" id="2080616at2"/>
<gene>
    <name evidence="4" type="ordered locus">Moth_0636</name>
</gene>
<evidence type="ECO:0000313" key="4">
    <source>
        <dbReference type="EMBL" id="ABC18964.1"/>
    </source>
</evidence>
<dbReference type="EMBL" id="CP000232">
    <property type="protein sequence ID" value="ABC18964.1"/>
    <property type="molecule type" value="Genomic_DNA"/>
</dbReference>
<dbReference type="InterPro" id="IPR041208">
    <property type="entry name" value="Cap15"/>
</dbReference>
<evidence type="ECO:0000259" key="2">
    <source>
        <dbReference type="Pfam" id="PF18153"/>
    </source>
</evidence>
<feature type="transmembrane region" description="Helical" evidence="1">
    <location>
        <begin position="12"/>
        <end position="36"/>
    </location>
</feature>
<dbReference type="HOGENOM" id="CLU_112351_0_1_9"/>
<evidence type="ECO:0000259" key="3">
    <source>
        <dbReference type="Pfam" id="PF23471"/>
    </source>
</evidence>
<dbReference type="InterPro" id="IPR056338">
    <property type="entry name" value="Cap15-like_TM"/>
</dbReference>
<feature type="domain" description="Cap1-like TM helices" evidence="3">
    <location>
        <begin position="14"/>
        <end position="66"/>
    </location>
</feature>
<dbReference type="STRING" id="264732.Moth_0636"/>
<keyword evidence="1" id="KW-0812">Transmembrane</keyword>
<keyword evidence="1" id="KW-1133">Transmembrane helix</keyword>
<dbReference type="eggNOG" id="ENOG5032SGD">
    <property type="taxonomic scope" value="Bacteria"/>
</dbReference>
<feature type="transmembrane region" description="Helical" evidence="1">
    <location>
        <begin position="42"/>
        <end position="64"/>
    </location>
</feature>
<accession>Q2RKS5</accession>
<keyword evidence="1" id="KW-0472">Membrane</keyword>
<evidence type="ECO:0000256" key="1">
    <source>
        <dbReference type="SAM" id="Phobius"/>
    </source>
</evidence>
<dbReference type="KEGG" id="mta:Moth_0636"/>
<dbReference type="AlphaFoldDB" id="Q2RKS5"/>
<proteinExistence type="predicted"/>
<dbReference type="Pfam" id="PF23471">
    <property type="entry name" value="Cap15_TM"/>
    <property type="match status" value="1"/>
</dbReference>